<evidence type="ECO:0000313" key="5">
    <source>
        <dbReference type="EMBL" id="AIX41557.1"/>
    </source>
</evidence>
<dbReference type="EMBL" id="KJ019037">
    <property type="protein sequence ID" value="AIX16717.1"/>
    <property type="molecule type" value="Genomic_DNA"/>
</dbReference>
<dbReference type="Proteomes" id="UP000185311">
    <property type="component" value="Segment"/>
</dbReference>
<dbReference type="Proteomes" id="UP000185312">
    <property type="component" value="Segment"/>
</dbReference>
<name>A0A0E3HJ09_9CAUD</name>
<evidence type="ECO:0000313" key="8">
    <source>
        <dbReference type="Proteomes" id="UP000185306"/>
    </source>
</evidence>
<dbReference type="EMBL" id="KJ019099">
    <property type="protein sequence ID" value="AIX31253.1"/>
    <property type="molecule type" value="Genomic_DNA"/>
</dbReference>
<evidence type="ECO:0000313" key="7">
    <source>
        <dbReference type="Proteomes" id="UP000185300"/>
    </source>
</evidence>
<reference evidence="7 8" key="1">
    <citation type="submission" date="2013-12" db="EMBL/GenBank/DDBJ databases">
        <title>Ecological redundancy of diverse viral populations within a natural community.</title>
        <authorList>
            <person name="Gregory A.C."/>
            <person name="LaButti K."/>
            <person name="Copeland A."/>
            <person name="Woyke T."/>
            <person name="Sullivan M.B."/>
        </authorList>
    </citation>
    <scope>NUCLEOTIDE SEQUENCE [LARGE SCALE GENOMIC DNA]</scope>
    <source>
        <strain evidence="5">Syn7803C12</strain>
        <strain evidence="6">Syn7803C25</strain>
        <strain evidence="2">Syn7803C58</strain>
        <strain evidence="4">Syn7803US3</strain>
        <strain evidence="3">Syn7803US39</strain>
    </source>
</reference>
<dbReference type="EMBL" id="KJ019143">
    <property type="protein sequence ID" value="AIX41557.1"/>
    <property type="molecule type" value="Genomic_DNA"/>
</dbReference>
<evidence type="ECO:0000313" key="6">
    <source>
        <dbReference type="EMBL" id="AIX44119.1"/>
    </source>
</evidence>
<proteinExistence type="predicted"/>
<evidence type="ECO:0000313" key="3">
    <source>
        <dbReference type="EMBL" id="AIX30967.1"/>
    </source>
</evidence>
<sequence>MSHPKLDILIKAFRKLREDAGMTVGGGNIAGMPPEDTDPPVDLKKKKKKVLSTFRRSLPNQ</sequence>
<evidence type="ECO:0000313" key="9">
    <source>
        <dbReference type="Proteomes" id="UP000185311"/>
    </source>
</evidence>
<evidence type="ECO:0000256" key="1">
    <source>
        <dbReference type="SAM" id="MobiDB-lite"/>
    </source>
</evidence>
<organism evidence="4 9">
    <name type="scientific">Synechococcus phage ACG-2014f</name>
    <dbReference type="NCBI Taxonomy" id="1493511"/>
    <lineage>
        <taxon>Viruses</taxon>
        <taxon>Duplodnaviria</taxon>
        <taxon>Heunggongvirae</taxon>
        <taxon>Uroviricota</taxon>
        <taxon>Caudoviricetes</taxon>
        <taxon>Pantevenvirales</taxon>
        <taxon>Kyanoviridae</taxon>
        <taxon>Atlauavirus</taxon>
        <taxon>Atlauavirus tusconc8</taxon>
    </lineage>
</organism>
<dbReference type="Proteomes" id="UP000185306">
    <property type="component" value="Segment"/>
</dbReference>
<dbReference type="EMBL" id="KJ019152">
    <property type="protein sequence ID" value="AIX44119.1"/>
    <property type="molecule type" value="Genomic_DNA"/>
</dbReference>
<dbReference type="Proteomes" id="UP000185318">
    <property type="component" value="Segment"/>
</dbReference>
<dbReference type="Proteomes" id="UP000185300">
    <property type="component" value="Segment"/>
</dbReference>
<gene>
    <name evidence="5" type="ORF">Syn7803C12_195</name>
    <name evidence="6" type="ORF">Syn7803C25_196</name>
    <name evidence="2" type="ORF">Syn7803C58_192</name>
    <name evidence="3" type="ORF">Syn7803US39_196</name>
    <name evidence="4" type="ORF">Syn7803US3_196</name>
</gene>
<evidence type="ECO:0000313" key="2">
    <source>
        <dbReference type="EMBL" id="AIX16717.1"/>
    </source>
</evidence>
<protein>
    <submittedName>
        <fullName evidence="4">Uncharacterized protein</fullName>
    </submittedName>
</protein>
<dbReference type="EMBL" id="KJ019098">
    <property type="protein sequence ID" value="AIX30967.1"/>
    <property type="molecule type" value="Genomic_DNA"/>
</dbReference>
<feature type="region of interest" description="Disordered" evidence="1">
    <location>
        <begin position="22"/>
        <end position="61"/>
    </location>
</feature>
<evidence type="ECO:0000313" key="4">
    <source>
        <dbReference type="EMBL" id="AIX31253.1"/>
    </source>
</evidence>
<accession>A0A0E3HJ09</accession>